<organism evidence="9">
    <name type="scientific">Schistosoma curassoni</name>
    <dbReference type="NCBI Taxonomy" id="6186"/>
    <lineage>
        <taxon>Eukaryota</taxon>
        <taxon>Metazoa</taxon>
        <taxon>Spiralia</taxon>
        <taxon>Lophotrochozoa</taxon>
        <taxon>Platyhelminthes</taxon>
        <taxon>Trematoda</taxon>
        <taxon>Digenea</taxon>
        <taxon>Strigeidida</taxon>
        <taxon>Schistosomatoidea</taxon>
        <taxon>Schistosomatidae</taxon>
        <taxon>Schistosoma</taxon>
    </lineage>
</organism>
<evidence type="ECO:0000259" key="6">
    <source>
        <dbReference type="Pfam" id="PF08409"/>
    </source>
</evidence>
<evidence type="ECO:0000313" key="9">
    <source>
        <dbReference type="WBParaSite" id="SCUD_0000329601-mRNA-1"/>
    </source>
</evidence>
<feature type="domain" description="DUF1736" evidence="6">
    <location>
        <begin position="21"/>
        <end position="92"/>
    </location>
</feature>
<feature type="transmembrane region" description="Helical" evidence="4">
    <location>
        <begin position="44"/>
        <end position="62"/>
    </location>
</feature>
<dbReference type="GO" id="GO:0035269">
    <property type="term" value="P:protein O-linked glycosylation via mannose"/>
    <property type="evidence" value="ECO:0007669"/>
    <property type="project" value="TreeGrafter"/>
</dbReference>
<accession>A0A183JKR5</accession>
<evidence type="ECO:0000313" key="7">
    <source>
        <dbReference type="EMBL" id="VDO80763.1"/>
    </source>
</evidence>
<protein>
    <submittedName>
        <fullName evidence="9">DUF1736 domain-containing protein</fullName>
    </submittedName>
</protein>
<dbReference type="WBParaSite" id="SCUD_0000329601-mRNA-1">
    <property type="protein sequence ID" value="SCUD_0000329601-mRNA-1"/>
    <property type="gene ID" value="SCUD_0000329601"/>
</dbReference>
<keyword evidence="3 4" id="KW-0472">Membrane</keyword>
<feature type="transmembrane region" description="Helical" evidence="4">
    <location>
        <begin position="114"/>
        <end position="137"/>
    </location>
</feature>
<sequence length="184" mass="20584">MFILLVFFIAILIARIKIMAGQLPHFTEFDNPASHAPPLTRRLTHLYLVPVNLGLLIFPSNLCADWTLGSLKLIQGWADPRNILTLMAFSFILLLVFITVNWKTPLHQGRAVCMALSLMIFPFIPASNLFFPVGFVVAERVLYTPSLGFCLLIGLGFENLIGLKFVQTNTMTSSKSSEVKKVCR</sequence>
<feature type="transmembrane region" description="Helical" evidence="4">
    <location>
        <begin position="149"/>
        <end position="166"/>
    </location>
</feature>
<dbReference type="Pfam" id="PF08409">
    <property type="entry name" value="TMTC_DUF1736"/>
    <property type="match status" value="1"/>
</dbReference>
<feature type="transmembrane region" description="Helical" evidence="4">
    <location>
        <begin position="83"/>
        <end position="102"/>
    </location>
</feature>
<feature type="signal peptide" evidence="5">
    <location>
        <begin position="1"/>
        <end position="21"/>
    </location>
</feature>
<evidence type="ECO:0000256" key="3">
    <source>
        <dbReference type="ARBA" id="ARBA00023136"/>
    </source>
</evidence>
<dbReference type="GO" id="GO:0005783">
    <property type="term" value="C:endoplasmic reticulum"/>
    <property type="evidence" value="ECO:0007669"/>
    <property type="project" value="TreeGrafter"/>
</dbReference>
<keyword evidence="1" id="KW-0677">Repeat</keyword>
<keyword evidence="5" id="KW-0732">Signal</keyword>
<evidence type="ECO:0000256" key="4">
    <source>
        <dbReference type="SAM" id="Phobius"/>
    </source>
</evidence>
<dbReference type="AlphaFoldDB" id="A0A183JKR5"/>
<feature type="chain" id="PRO_5043140584" evidence="5">
    <location>
        <begin position="22"/>
        <end position="184"/>
    </location>
</feature>
<dbReference type="GO" id="GO:0000030">
    <property type="term" value="F:mannosyltransferase activity"/>
    <property type="evidence" value="ECO:0007669"/>
    <property type="project" value="TreeGrafter"/>
</dbReference>
<evidence type="ECO:0000256" key="5">
    <source>
        <dbReference type="SAM" id="SignalP"/>
    </source>
</evidence>
<name>A0A183JKR5_9TREM</name>
<keyword evidence="8" id="KW-1185">Reference proteome</keyword>
<reference evidence="9" key="1">
    <citation type="submission" date="2016-06" db="UniProtKB">
        <authorList>
            <consortium name="WormBaseParasite"/>
        </authorList>
    </citation>
    <scope>IDENTIFICATION</scope>
</reference>
<dbReference type="STRING" id="6186.A0A183JKR5"/>
<dbReference type="PANTHER" id="PTHR44395:SF1">
    <property type="entry name" value="PROTEIN O-MANNOSYL-TRANSFERASE TMTC3"/>
    <property type="match status" value="1"/>
</dbReference>
<keyword evidence="4" id="KW-1133">Transmembrane helix</keyword>
<evidence type="ECO:0000256" key="2">
    <source>
        <dbReference type="ARBA" id="ARBA00022803"/>
    </source>
</evidence>
<dbReference type="InterPro" id="IPR013618">
    <property type="entry name" value="TMTC_DUF1736"/>
</dbReference>
<dbReference type="Proteomes" id="UP000279833">
    <property type="component" value="Unassembled WGS sequence"/>
</dbReference>
<keyword evidence="4" id="KW-0812">Transmembrane</keyword>
<evidence type="ECO:0000313" key="8">
    <source>
        <dbReference type="Proteomes" id="UP000279833"/>
    </source>
</evidence>
<dbReference type="EMBL" id="UZAK01003654">
    <property type="protein sequence ID" value="VDO80763.1"/>
    <property type="molecule type" value="Genomic_DNA"/>
</dbReference>
<proteinExistence type="predicted"/>
<reference evidence="7" key="2">
    <citation type="submission" date="2018-11" db="EMBL/GenBank/DDBJ databases">
        <authorList>
            <consortium name="Pathogen Informatics"/>
        </authorList>
    </citation>
    <scope>NUCLEOTIDE SEQUENCE [LARGE SCALE GENOMIC DNA]</scope>
    <source>
        <strain evidence="7">Dakar</strain>
    </source>
</reference>
<evidence type="ECO:0000256" key="1">
    <source>
        <dbReference type="ARBA" id="ARBA00022737"/>
    </source>
</evidence>
<gene>
    <name evidence="7" type="ORF">SCUD_LOCUS3296</name>
</gene>
<dbReference type="PANTHER" id="PTHR44395">
    <property type="match status" value="1"/>
</dbReference>
<keyword evidence="2" id="KW-0802">TPR repeat</keyword>